<dbReference type="STRING" id="96561.Dole_0317"/>
<dbReference type="SUPFAM" id="SSF46548">
    <property type="entry name" value="alpha-helical ferredoxin"/>
    <property type="match status" value="1"/>
</dbReference>
<feature type="domain" description="Dihydroprymidine dehydrogenase" evidence="3">
    <location>
        <begin position="23"/>
        <end position="132"/>
    </location>
</feature>
<dbReference type="PANTHER" id="PTHR42783">
    <property type="entry name" value="GLUTAMATE SYNTHASE [NADPH] SMALL CHAIN"/>
    <property type="match status" value="1"/>
</dbReference>
<accession>A8ZSW3</accession>
<dbReference type="Pfam" id="PF07992">
    <property type="entry name" value="Pyr_redox_2"/>
    <property type="match status" value="1"/>
</dbReference>
<dbReference type="InterPro" id="IPR006004">
    <property type="entry name" value="SudA-like"/>
</dbReference>
<sequence>MADTEKKEKTPRQPMPEQPPKVRAKNFDEVPLGLSPEAAVAEASRCIQCKSPACVEGCPVRVDIPGFIRLVKDNDFTGAISKIWERNGLPAVCGRVCPQEAQCEGKCILGKKGDPVAIGNLERFAADHERANRKAPVPERAPATGKKVAVVGSGPSGLTVAGDLLLKGHDVTIFEAFHRPGGVLVYGIPEFRLPKEIVFSEVDGLETLGGKVETNVVVGRSVTVDELFEQGYDAVFLGVGAGLPMFLNVPGENFAGVFSANEYLTRTNLMKAYRFPEYDTPVIRGKNVVTVGGGNVAMDAARTALRLGAENSYIVYRRSKTELPARAAEVHHAEEEGVQFKLLTNPTQFFGDDNGRVIGMEALQMELGEPDASGRRRPVEIKGSEFRIDCDLVIIAIGAGANPLLTQSTEGLELNKWGYVVADEKTGKTTRKGVWAGGDIVTGSATVILAMGAGRVAADSIHDYLTIGW</sequence>
<feature type="domain" description="FAD/NAD(P)-binding" evidence="2">
    <location>
        <begin position="146"/>
        <end position="454"/>
    </location>
</feature>
<evidence type="ECO:0000259" key="2">
    <source>
        <dbReference type="Pfam" id="PF07992"/>
    </source>
</evidence>
<dbReference type="PANTHER" id="PTHR42783:SF3">
    <property type="entry name" value="GLUTAMATE SYNTHASE [NADPH] SMALL CHAIN-RELATED"/>
    <property type="match status" value="1"/>
</dbReference>
<dbReference type="InterPro" id="IPR036188">
    <property type="entry name" value="FAD/NAD-bd_sf"/>
</dbReference>
<gene>
    <name evidence="4" type="ordered locus">Dole_0317</name>
</gene>
<dbReference type="Proteomes" id="UP000008561">
    <property type="component" value="Chromosome"/>
</dbReference>
<dbReference type="Pfam" id="PF14691">
    <property type="entry name" value="Fer4_20"/>
    <property type="match status" value="1"/>
</dbReference>
<dbReference type="GO" id="GO:0016491">
    <property type="term" value="F:oxidoreductase activity"/>
    <property type="evidence" value="ECO:0007669"/>
    <property type="project" value="InterPro"/>
</dbReference>
<dbReference type="Gene3D" id="1.10.1060.10">
    <property type="entry name" value="Alpha-helical ferredoxin"/>
    <property type="match status" value="1"/>
</dbReference>
<evidence type="ECO:0000256" key="1">
    <source>
        <dbReference type="SAM" id="MobiDB-lite"/>
    </source>
</evidence>
<feature type="compositionally biased region" description="Basic and acidic residues" evidence="1">
    <location>
        <begin position="1"/>
        <end position="11"/>
    </location>
</feature>
<dbReference type="Gene3D" id="3.50.50.60">
    <property type="entry name" value="FAD/NAD(P)-binding domain"/>
    <property type="match status" value="2"/>
</dbReference>
<evidence type="ECO:0000259" key="3">
    <source>
        <dbReference type="Pfam" id="PF14691"/>
    </source>
</evidence>
<dbReference type="eggNOG" id="COG0493">
    <property type="taxonomic scope" value="Bacteria"/>
</dbReference>
<dbReference type="EMBL" id="CP000859">
    <property type="protein sequence ID" value="ABW66127.1"/>
    <property type="molecule type" value="Genomic_DNA"/>
</dbReference>
<keyword evidence="5" id="KW-1185">Reference proteome</keyword>
<dbReference type="PRINTS" id="PR00419">
    <property type="entry name" value="ADXRDTASE"/>
</dbReference>
<name>A8ZSW3_DESOH</name>
<reference evidence="4 5" key="1">
    <citation type="submission" date="2007-10" db="EMBL/GenBank/DDBJ databases">
        <title>Complete sequence of Desulfococcus oleovorans Hxd3.</title>
        <authorList>
            <consortium name="US DOE Joint Genome Institute"/>
            <person name="Copeland A."/>
            <person name="Lucas S."/>
            <person name="Lapidus A."/>
            <person name="Barry K."/>
            <person name="Glavina del Rio T."/>
            <person name="Dalin E."/>
            <person name="Tice H."/>
            <person name="Pitluck S."/>
            <person name="Kiss H."/>
            <person name="Brettin T."/>
            <person name="Bruce D."/>
            <person name="Detter J.C."/>
            <person name="Han C."/>
            <person name="Schmutz J."/>
            <person name="Larimer F."/>
            <person name="Land M."/>
            <person name="Hauser L."/>
            <person name="Kyrpides N."/>
            <person name="Kim E."/>
            <person name="Wawrik B."/>
            <person name="Richardson P."/>
        </authorList>
    </citation>
    <scope>NUCLEOTIDE SEQUENCE [LARGE SCALE GENOMIC DNA]</scope>
    <source>
        <strain evidence="5">DSM 6200 / JCM 39069 / Hxd3</strain>
    </source>
</reference>
<proteinExistence type="predicted"/>
<dbReference type="OrthoDB" id="9803192at2"/>
<dbReference type="GO" id="GO:0051536">
    <property type="term" value="F:iron-sulfur cluster binding"/>
    <property type="evidence" value="ECO:0007669"/>
    <property type="project" value="InterPro"/>
</dbReference>
<organism evidence="4 5">
    <name type="scientific">Desulfosudis oleivorans (strain DSM 6200 / JCM 39069 / Hxd3)</name>
    <name type="common">Desulfococcus oleovorans</name>
    <dbReference type="NCBI Taxonomy" id="96561"/>
    <lineage>
        <taxon>Bacteria</taxon>
        <taxon>Pseudomonadati</taxon>
        <taxon>Thermodesulfobacteriota</taxon>
        <taxon>Desulfobacteria</taxon>
        <taxon>Desulfobacterales</taxon>
        <taxon>Desulfosudaceae</taxon>
        <taxon>Desulfosudis</taxon>
    </lineage>
</organism>
<feature type="region of interest" description="Disordered" evidence="1">
    <location>
        <begin position="1"/>
        <end position="26"/>
    </location>
</feature>
<evidence type="ECO:0000313" key="5">
    <source>
        <dbReference type="Proteomes" id="UP000008561"/>
    </source>
</evidence>
<dbReference type="NCBIfam" id="TIGR01316">
    <property type="entry name" value="gltA"/>
    <property type="match status" value="1"/>
</dbReference>
<evidence type="ECO:0000313" key="4">
    <source>
        <dbReference type="EMBL" id="ABW66127.1"/>
    </source>
</evidence>
<dbReference type="InterPro" id="IPR023753">
    <property type="entry name" value="FAD/NAD-binding_dom"/>
</dbReference>
<dbReference type="HOGENOM" id="CLU_000422_3_3_7"/>
<dbReference type="KEGG" id="dol:Dole_0317"/>
<dbReference type="SUPFAM" id="SSF51971">
    <property type="entry name" value="Nucleotide-binding domain"/>
    <property type="match status" value="1"/>
</dbReference>
<dbReference type="InterPro" id="IPR028261">
    <property type="entry name" value="DPD_II"/>
</dbReference>
<dbReference type="AlphaFoldDB" id="A8ZSW3"/>
<dbReference type="InterPro" id="IPR009051">
    <property type="entry name" value="Helical_ferredxn"/>
</dbReference>
<dbReference type="RefSeq" id="WP_012173746.1">
    <property type="nucleotide sequence ID" value="NC_009943.1"/>
</dbReference>
<protein>
    <submittedName>
        <fullName evidence="4">Glutamate synthase (NADPH), homotetrameric</fullName>
    </submittedName>
</protein>